<name>A0ABW5LVJ8_9FLAO</name>
<evidence type="ECO:0000256" key="3">
    <source>
        <dbReference type="ARBA" id="ARBA00008883"/>
    </source>
</evidence>
<sequence length="790" mass="89140">MQHSQNYLPSHFNNGKNDINIRAEIEKYLRYWKWFALGIIVSISLAFMYLRYTTPTYSANASILIKDNKKSGLSAELEAFKDLGIVGGNSLNNTDNEIEILKSRKIIGNVVDSLKLDVYHYISGRVRQREVYKSSSPIQIDFISKAEILKVKDTIFNIKIIDETKFDLANTDGEKISSHNFNDIINSDLGVFKVKRTNIDESEIVVRVVPKSRVIDSYRNRINISPVNKNSSVLILKLKDPVLRKAEDVLNELVKQYNIDAINDKNQVSQKTIEFINARLNAIGRQLSIIQDSVKEFKVSKDFTGLPVEVELALETLKETNQDVIKTRTQLSLAKWIEEKLGDEVTKFDVLPTGNGFENKAISDAIESFNQLISQRNLTKESAGSKNPILLQIEGQINNARSSLLRSLSNISKSLELKLNELQKEERKILTKVKSIPENERGYIDIARQQEIISGLFQYLLRKKEEADISLAVTVSNAKIIDVAYGLNIPVSPKNKIVYLVALFLGLIIPFVIIYIFDVLDTKVHNKNDIESQLSVPFLGDVPKSESKEKVVIGNDVRSSTAEAFRLIRTNLDFMLASNRKQSKSIFVTSTTSGEGKSFISINIAATLALSGKKVLLMGMDLRAPKVTEYLGIPDRKGVTNYITNEEITLEELIFSIPEVKGLDIIASGVIPPNPAELLMTKRIENLFTIVKQEYDIVIVDTAPVNLVTDTLLIGKYADMFMYVVRANYLDKRLLAVPQELYNEKKLPNMAIVLNDTDPKRSYGYGYGGYGYGYVVVEKPWYKKIFSRNS</sequence>
<gene>
    <name evidence="21" type="ORF">ACFSRZ_12025</name>
</gene>
<evidence type="ECO:0000256" key="5">
    <source>
        <dbReference type="ARBA" id="ARBA00022475"/>
    </source>
</evidence>
<keyword evidence="22" id="KW-1185">Reference proteome</keyword>
<dbReference type="Pfam" id="PF02706">
    <property type="entry name" value="Wzz"/>
    <property type="match status" value="1"/>
</dbReference>
<dbReference type="Pfam" id="PF13614">
    <property type="entry name" value="AAA_31"/>
    <property type="match status" value="1"/>
</dbReference>
<keyword evidence="14" id="KW-0829">Tyrosine-protein kinase</keyword>
<reference evidence="22" key="1">
    <citation type="journal article" date="2019" name="Int. J. Syst. Evol. Microbiol.">
        <title>The Global Catalogue of Microorganisms (GCM) 10K type strain sequencing project: providing services to taxonomists for standard genome sequencing and annotation.</title>
        <authorList>
            <consortium name="The Broad Institute Genomics Platform"/>
            <consortium name="The Broad Institute Genome Sequencing Center for Infectious Disease"/>
            <person name="Wu L."/>
            <person name="Ma J."/>
        </authorList>
    </citation>
    <scope>NUCLEOTIDE SEQUENCE [LARGE SCALE GENOMIC DNA]</scope>
    <source>
        <strain evidence="22">KCTC 52127</strain>
    </source>
</reference>
<evidence type="ECO:0000256" key="6">
    <source>
        <dbReference type="ARBA" id="ARBA00022519"/>
    </source>
</evidence>
<evidence type="ECO:0000256" key="9">
    <source>
        <dbReference type="ARBA" id="ARBA00022741"/>
    </source>
</evidence>
<keyword evidence="7" id="KW-0808">Transferase</keyword>
<feature type="domain" description="Tyrosine-protein kinase G-rich" evidence="20">
    <location>
        <begin position="444"/>
        <end position="514"/>
    </location>
</feature>
<dbReference type="CDD" id="cd05387">
    <property type="entry name" value="BY-kinase"/>
    <property type="match status" value="1"/>
</dbReference>
<feature type="domain" description="Polysaccharide chain length determinant N-terminal" evidence="18">
    <location>
        <begin position="30"/>
        <end position="114"/>
    </location>
</feature>
<dbReference type="InterPro" id="IPR025669">
    <property type="entry name" value="AAA_dom"/>
</dbReference>
<dbReference type="Pfam" id="PF13807">
    <property type="entry name" value="GNVR"/>
    <property type="match status" value="1"/>
</dbReference>
<evidence type="ECO:0000259" key="19">
    <source>
        <dbReference type="Pfam" id="PF13614"/>
    </source>
</evidence>
<comment type="caution">
    <text evidence="21">The sequence shown here is derived from an EMBL/GenBank/DDBJ whole genome shotgun (WGS) entry which is preliminary data.</text>
</comment>
<dbReference type="SUPFAM" id="SSF52540">
    <property type="entry name" value="P-loop containing nucleoside triphosphate hydrolases"/>
    <property type="match status" value="1"/>
</dbReference>
<evidence type="ECO:0000256" key="11">
    <source>
        <dbReference type="ARBA" id="ARBA00022840"/>
    </source>
</evidence>
<evidence type="ECO:0000256" key="14">
    <source>
        <dbReference type="ARBA" id="ARBA00023137"/>
    </source>
</evidence>
<dbReference type="EC" id="2.7.10.2" evidence="4"/>
<evidence type="ECO:0000256" key="15">
    <source>
        <dbReference type="ARBA" id="ARBA00051245"/>
    </source>
</evidence>
<keyword evidence="8 17" id="KW-0812">Transmembrane</keyword>
<evidence type="ECO:0000256" key="8">
    <source>
        <dbReference type="ARBA" id="ARBA00022692"/>
    </source>
</evidence>
<comment type="similarity">
    <text evidence="2">Belongs to the CpsD/CapB family.</text>
</comment>
<keyword evidence="13 17" id="KW-0472">Membrane</keyword>
<evidence type="ECO:0000256" key="4">
    <source>
        <dbReference type="ARBA" id="ARBA00011903"/>
    </source>
</evidence>
<keyword evidence="10" id="KW-0418">Kinase</keyword>
<feature type="transmembrane region" description="Helical" evidence="17">
    <location>
        <begin position="31"/>
        <end position="50"/>
    </location>
</feature>
<keyword evidence="9" id="KW-0547">Nucleotide-binding</keyword>
<accession>A0ABW5LVJ8</accession>
<protein>
    <recommendedName>
        <fullName evidence="4">non-specific protein-tyrosine kinase</fullName>
        <ecNumber evidence="4">2.7.10.2</ecNumber>
    </recommendedName>
</protein>
<dbReference type="InterPro" id="IPR003856">
    <property type="entry name" value="LPS_length_determ_N"/>
</dbReference>
<keyword evidence="6" id="KW-0997">Cell inner membrane</keyword>
<dbReference type="PANTHER" id="PTHR32309">
    <property type="entry name" value="TYROSINE-PROTEIN KINASE"/>
    <property type="match status" value="1"/>
</dbReference>
<evidence type="ECO:0000256" key="2">
    <source>
        <dbReference type="ARBA" id="ARBA00007316"/>
    </source>
</evidence>
<evidence type="ECO:0000256" key="12">
    <source>
        <dbReference type="ARBA" id="ARBA00022989"/>
    </source>
</evidence>
<evidence type="ECO:0000256" key="13">
    <source>
        <dbReference type="ARBA" id="ARBA00023136"/>
    </source>
</evidence>
<dbReference type="InterPro" id="IPR050445">
    <property type="entry name" value="Bact_polysacc_biosynth/exp"/>
</dbReference>
<dbReference type="EMBL" id="JBHULH010000008">
    <property type="protein sequence ID" value="MFD2568106.1"/>
    <property type="molecule type" value="Genomic_DNA"/>
</dbReference>
<dbReference type="Gene3D" id="3.40.50.300">
    <property type="entry name" value="P-loop containing nucleotide triphosphate hydrolases"/>
    <property type="match status" value="1"/>
</dbReference>
<comment type="subcellular location">
    <subcellularLocation>
        <location evidence="1">Cell inner membrane</location>
        <topology evidence="1">Multi-pass membrane protein</topology>
    </subcellularLocation>
</comment>
<organism evidence="21 22">
    <name type="scientific">Pseudotenacibaculum haliotis</name>
    <dbReference type="NCBI Taxonomy" id="1862138"/>
    <lineage>
        <taxon>Bacteria</taxon>
        <taxon>Pseudomonadati</taxon>
        <taxon>Bacteroidota</taxon>
        <taxon>Flavobacteriia</taxon>
        <taxon>Flavobacteriales</taxon>
        <taxon>Flavobacteriaceae</taxon>
        <taxon>Pseudotenacibaculum</taxon>
    </lineage>
</organism>
<evidence type="ECO:0000313" key="22">
    <source>
        <dbReference type="Proteomes" id="UP001597508"/>
    </source>
</evidence>
<evidence type="ECO:0000256" key="10">
    <source>
        <dbReference type="ARBA" id="ARBA00022777"/>
    </source>
</evidence>
<keyword evidence="11" id="KW-0067">ATP-binding</keyword>
<keyword evidence="12 17" id="KW-1133">Transmembrane helix</keyword>
<dbReference type="Proteomes" id="UP001597508">
    <property type="component" value="Unassembled WGS sequence"/>
</dbReference>
<dbReference type="InterPro" id="IPR027417">
    <property type="entry name" value="P-loop_NTPase"/>
</dbReference>
<comment type="catalytic activity">
    <reaction evidence="15">
        <text>L-tyrosyl-[protein] + ATP = O-phospho-L-tyrosyl-[protein] + ADP + H(+)</text>
        <dbReference type="Rhea" id="RHEA:10596"/>
        <dbReference type="Rhea" id="RHEA-COMP:10136"/>
        <dbReference type="Rhea" id="RHEA-COMP:20101"/>
        <dbReference type="ChEBI" id="CHEBI:15378"/>
        <dbReference type="ChEBI" id="CHEBI:30616"/>
        <dbReference type="ChEBI" id="CHEBI:46858"/>
        <dbReference type="ChEBI" id="CHEBI:61978"/>
        <dbReference type="ChEBI" id="CHEBI:456216"/>
        <dbReference type="EC" id="2.7.10.2"/>
    </reaction>
</comment>
<keyword evidence="5" id="KW-1003">Cell membrane</keyword>
<dbReference type="InterPro" id="IPR032807">
    <property type="entry name" value="GNVR"/>
</dbReference>
<dbReference type="InterPro" id="IPR005702">
    <property type="entry name" value="Wzc-like_C"/>
</dbReference>
<evidence type="ECO:0000256" key="17">
    <source>
        <dbReference type="SAM" id="Phobius"/>
    </source>
</evidence>
<evidence type="ECO:0000256" key="1">
    <source>
        <dbReference type="ARBA" id="ARBA00004429"/>
    </source>
</evidence>
<evidence type="ECO:0000313" key="21">
    <source>
        <dbReference type="EMBL" id="MFD2568106.1"/>
    </source>
</evidence>
<dbReference type="PANTHER" id="PTHR32309:SF13">
    <property type="entry name" value="FERRIC ENTEROBACTIN TRANSPORT PROTEIN FEPE"/>
    <property type="match status" value="1"/>
</dbReference>
<comment type="similarity">
    <text evidence="3">Belongs to the etk/wzc family.</text>
</comment>
<evidence type="ECO:0000259" key="20">
    <source>
        <dbReference type="Pfam" id="PF13807"/>
    </source>
</evidence>
<evidence type="ECO:0000256" key="7">
    <source>
        <dbReference type="ARBA" id="ARBA00022679"/>
    </source>
</evidence>
<feature type="transmembrane region" description="Helical" evidence="17">
    <location>
        <begin position="497"/>
        <end position="517"/>
    </location>
</feature>
<keyword evidence="16" id="KW-0175">Coiled coil</keyword>
<feature type="domain" description="AAA" evidence="19">
    <location>
        <begin position="584"/>
        <end position="714"/>
    </location>
</feature>
<feature type="coiled-coil region" evidence="16">
    <location>
        <begin position="405"/>
        <end position="432"/>
    </location>
</feature>
<evidence type="ECO:0000256" key="16">
    <source>
        <dbReference type="SAM" id="Coils"/>
    </source>
</evidence>
<dbReference type="NCBIfam" id="TIGR01007">
    <property type="entry name" value="eps_fam"/>
    <property type="match status" value="1"/>
</dbReference>
<dbReference type="RefSeq" id="WP_379666815.1">
    <property type="nucleotide sequence ID" value="NZ_JBHULH010000008.1"/>
</dbReference>
<evidence type="ECO:0000259" key="18">
    <source>
        <dbReference type="Pfam" id="PF02706"/>
    </source>
</evidence>
<proteinExistence type="inferred from homology"/>